<dbReference type="InterPro" id="IPR054779">
    <property type="entry name" value="Cys_pept_put_mycoplasmatota"/>
</dbReference>
<proteinExistence type="predicted"/>
<dbReference type="EMBL" id="CP001047">
    <property type="protein sequence ID" value="ACF07554.1"/>
    <property type="molecule type" value="Genomic_DNA"/>
</dbReference>
<protein>
    <submittedName>
        <fullName evidence="1">Uncharacterized protein</fullName>
    </submittedName>
</protein>
<sequence length="258" mass="30155">MIPTVPNEIDANKINNDIFYNGLSEIKKHINYSLEDLIEYLESEISSYGGDTKYKISKIAYCEDKFGNPYLFVEFNPFGTLLMSLINNETVLINIGDPVKRIEKLNSNEVYIFDHILYEFSKKSKDYEKVENNSLSKNFTRNLVDVKKSISNKNSFNARARTTFKNSDNARFYKKSDSNYTDPENKLVYADKEVKYSWWFKGLKDNFGYSSPKDDWNFNTKNGICHHIAASILLQYSQLFLSNRTLSDRQLKRYMTVL</sequence>
<dbReference type="AlphaFoldDB" id="B3PNF2"/>
<reference evidence="1 2" key="1">
    <citation type="journal article" date="2008" name="Infect. Immun.">
        <title>Genome of Mycoplasma arthritidis.</title>
        <authorList>
            <person name="Dybvig K."/>
            <person name="Zuhua C."/>
            <person name="Lao P."/>
            <person name="Jordan D.S."/>
            <person name="French C.T."/>
            <person name="Tu A.H."/>
            <person name="Loraine A.E."/>
        </authorList>
    </citation>
    <scope>NUCLEOTIDE SEQUENCE [LARGE SCALE GENOMIC DNA]</scope>
    <source>
        <strain evidence="1 2">158L3-1</strain>
    </source>
</reference>
<evidence type="ECO:0000313" key="2">
    <source>
        <dbReference type="Proteomes" id="UP000008812"/>
    </source>
</evidence>
<dbReference type="HOGENOM" id="CLU_1076968_0_0_14"/>
<gene>
    <name evidence="1" type="ordered locus">MARTH_orf827</name>
</gene>
<accession>B3PNF2</accession>
<dbReference type="RefSeq" id="WP_012498511.1">
    <property type="nucleotide sequence ID" value="NC_011025.1"/>
</dbReference>
<keyword evidence="2" id="KW-1185">Reference proteome</keyword>
<dbReference type="Proteomes" id="UP000008812">
    <property type="component" value="Chromosome"/>
</dbReference>
<name>B3PNF2_META1</name>
<organism evidence="1 2">
    <name type="scientific">Metamycoplasma arthritidis (strain 158L3-1)</name>
    <name type="common">Mycoplasma arthritidis</name>
    <dbReference type="NCBI Taxonomy" id="243272"/>
    <lineage>
        <taxon>Bacteria</taxon>
        <taxon>Bacillati</taxon>
        <taxon>Mycoplasmatota</taxon>
        <taxon>Mycoplasmoidales</taxon>
        <taxon>Metamycoplasmataceae</taxon>
        <taxon>Metamycoplasma</taxon>
    </lineage>
</organism>
<dbReference type="NCBIfam" id="NF045837">
    <property type="entry name" value="Mplas_Cys_pep"/>
    <property type="match status" value="1"/>
</dbReference>
<dbReference type="STRING" id="243272.MARTH_orf827"/>
<evidence type="ECO:0000313" key="1">
    <source>
        <dbReference type="EMBL" id="ACF07554.1"/>
    </source>
</evidence>
<dbReference type="KEGG" id="mat:MARTH_orf827"/>